<dbReference type="PROSITE" id="PS51257">
    <property type="entry name" value="PROKAR_LIPOPROTEIN"/>
    <property type="match status" value="1"/>
</dbReference>
<name>A0ABU3A9X6_9FLAO</name>
<accession>A0ABU3A9X6</accession>
<dbReference type="Proteomes" id="UP001255246">
    <property type="component" value="Unassembled WGS sequence"/>
</dbReference>
<sequence>MKIFSFLLLTLFIVSCKQTPKESAIPAETKVEEKIITKTYPEGLVVVFDAHGGLDLWKKQRTLIYTISKADNPETHTTDLWNRKDRIDTDQFSMGFDGKPWLLDSNENYEGNVEFYHNLMFYFYAMPFVLADDGIVYGETEDLVFDGITYPGISISYNSGVGTTPKDEYFIHYDAETNQMAWLGYTVTYRSGEKSDNVKWIRYDDWAPVNGLALPKSITWHNYEGRNIKEARNTVEFENISVSEAKLSDDFYVKPERAVYWEKPKEE</sequence>
<evidence type="ECO:0000313" key="1">
    <source>
        <dbReference type="EMBL" id="MDT0606983.1"/>
    </source>
</evidence>
<dbReference type="RefSeq" id="WP_311350547.1">
    <property type="nucleotide sequence ID" value="NZ_JAVRHR010000002.1"/>
</dbReference>
<proteinExistence type="predicted"/>
<reference evidence="1 2" key="1">
    <citation type="submission" date="2023-09" db="EMBL/GenBank/DDBJ databases">
        <authorList>
            <person name="Rey-Velasco X."/>
        </authorList>
    </citation>
    <scope>NUCLEOTIDE SEQUENCE [LARGE SCALE GENOMIC DNA]</scope>
    <source>
        <strain evidence="1 2">F388</strain>
    </source>
</reference>
<organism evidence="1 2">
    <name type="scientific">Croceitalea rosinachiae</name>
    <dbReference type="NCBI Taxonomy" id="3075596"/>
    <lineage>
        <taxon>Bacteria</taxon>
        <taxon>Pseudomonadati</taxon>
        <taxon>Bacteroidota</taxon>
        <taxon>Flavobacteriia</taxon>
        <taxon>Flavobacteriales</taxon>
        <taxon>Flavobacteriaceae</taxon>
        <taxon>Croceitalea</taxon>
    </lineage>
</organism>
<keyword evidence="2" id="KW-1185">Reference proteome</keyword>
<gene>
    <name evidence="1" type="ORF">RM706_08080</name>
</gene>
<comment type="caution">
    <text evidence="1">The sequence shown here is derived from an EMBL/GenBank/DDBJ whole genome shotgun (WGS) entry which is preliminary data.</text>
</comment>
<dbReference type="EMBL" id="JAVRHR010000002">
    <property type="protein sequence ID" value="MDT0606983.1"/>
    <property type="molecule type" value="Genomic_DNA"/>
</dbReference>
<evidence type="ECO:0000313" key="2">
    <source>
        <dbReference type="Proteomes" id="UP001255246"/>
    </source>
</evidence>
<protein>
    <recommendedName>
        <fullName evidence="3">DKNYY family protein</fullName>
    </recommendedName>
</protein>
<evidence type="ECO:0008006" key="3">
    <source>
        <dbReference type="Google" id="ProtNLM"/>
    </source>
</evidence>